<dbReference type="InterPro" id="IPR002885">
    <property type="entry name" value="PPR_rpt"/>
</dbReference>
<dbReference type="FunFam" id="1.25.40.10:FF:000196">
    <property type="entry name" value="Pentatricopeptide repeat-containing protein At4g14850"/>
    <property type="match status" value="1"/>
</dbReference>
<reference evidence="3" key="1">
    <citation type="journal article" date="2023" name="Science">
        <title>Elucidation of the pathway for biosynthesis of saponin adjuvants from the soapbark tree.</title>
        <authorList>
            <person name="Reed J."/>
            <person name="Orme A."/>
            <person name="El-Demerdash A."/>
            <person name="Owen C."/>
            <person name="Martin L.B.B."/>
            <person name="Misra R.C."/>
            <person name="Kikuchi S."/>
            <person name="Rejzek M."/>
            <person name="Martin A.C."/>
            <person name="Harkess A."/>
            <person name="Leebens-Mack J."/>
            <person name="Louveau T."/>
            <person name="Stephenson M.J."/>
            <person name="Osbourn A."/>
        </authorList>
    </citation>
    <scope>NUCLEOTIDE SEQUENCE</scope>
    <source>
        <strain evidence="3">S10</strain>
    </source>
</reference>
<dbReference type="InterPro" id="IPR046960">
    <property type="entry name" value="PPR_At4g14850-like_plant"/>
</dbReference>
<dbReference type="Pfam" id="PF01535">
    <property type="entry name" value="PPR"/>
    <property type="match status" value="1"/>
</dbReference>
<dbReference type="PANTHER" id="PTHR47926">
    <property type="entry name" value="PENTATRICOPEPTIDE REPEAT-CONTAINING PROTEIN"/>
    <property type="match status" value="1"/>
</dbReference>
<evidence type="ECO:0000313" key="3">
    <source>
        <dbReference type="EMBL" id="KAJ7963887.1"/>
    </source>
</evidence>
<gene>
    <name evidence="3" type="ORF">O6P43_013775</name>
</gene>
<dbReference type="GO" id="GO:0009451">
    <property type="term" value="P:RNA modification"/>
    <property type="evidence" value="ECO:0007669"/>
    <property type="project" value="InterPro"/>
</dbReference>
<evidence type="ECO:0000256" key="1">
    <source>
        <dbReference type="ARBA" id="ARBA00022737"/>
    </source>
</evidence>
<evidence type="ECO:0000313" key="4">
    <source>
        <dbReference type="Proteomes" id="UP001163823"/>
    </source>
</evidence>
<dbReference type="InterPro" id="IPR046848">
    <property type="entry name" value="E_motif"/>
</dbReference>
<dbReference type="SUPFAM" id="SSF48452">
    <property type="entry name" value="TPR-like"/>
    <property type="match status" value="1"/>
</dbReference>
<dbReference type="Proteomes" id="UP001163823">
    <property type="component" value="Chromosome 6"/>
</dbReference>
<dbReference type="FunFam" id="1.25.40.10:FF:000353">
    <property type="entry name" value="Pentatricopeptide repeat-containing protein At4g39530"/>
    <property type="match status" value="1"/>
</dbReference>
<organism evidence="3 4">
    <name type="scientific">Quillaja saponaria</name>
    <name type="common">Soap bark tree</name>
    <dbReference type="NCBI Taxonomy" id="32244"/>
    <lineage>
        <taxon>Eukaryota</taxon>
        <taxon>Viridiplantae</taxon>
        <taxon>Streptophyta</taxon>
        <taxon>Embryophyta</taxon>
        <taxon>Tracheophyta</taxon>
        <taxon>Spermatophyta</taxon>
        <taxon>Magnoliopsida</taxon>
        <taxon>eudicotyledons</taxon>
        <taxon>Gunneridae</taxon>
        <taxon>Pentapetalae</taxon>
        <taxon>rosids</taxon>
        <taxon>fabids</taxon>
        <taxon>Fabales</taxon>
        <taxon>Quillajaceae</taxon>
        <taxon>Quillaja</taxon>
    </lineage>
</organism>
<feature type="repeat" description="PPR" evidence="2">
    <location>
        <begin position="331"/>
        <end position="365"/>
    </location>
</feature>
<feature type="repeat" description="PPR" evidence="2">
    <location>
        <begin position="433"/>
        <end position="467"/>
    </location>
</feature>
<dbReference type="Gene3D" id="1.25.40.10">
    <property type="entry name" value="Tetratricopeptide repeat domain"/>
    <property type="match status" value="5"/>
</dbReference>
<comment type="caution">
    <text evidence="3">The sequence shown here is derived from an EMBL/GenBank/DDBJ whole genome shotgun (WGS) entry which is preliminary data.</text>
</comment>
<dbReference type="FunFam" id="1.25.40.10:FF:000158">
    <property type="entry name" value="pentatricopeptide repeat-containing protein At2g33680"/>
    <property type="match status" value="1"/>
</dbReference>
<dbReference type="FunFam" id="1.25.40.10:FF:002010">
    <property type="entry name" value="Os12g0109800 protein"/>
    <property type="match status" value="1"/>
</dbReference>
<keyword evidence="1" id="KW-0677">Repeat</keyword>
<dbReference type="GO" id="GO:0003723">
    <property type="term" value="F:RNA binding"/>
    <property type="evidence" value="ECO:0007669"/>
    <property type="project" value="InterPro"/>
</dbReference>
<dbReference type="EMBL" id="JARAOO010000006">
    <property type="protein sequence ID" value="KAJ7963887.1"/>
    <property type="molecule type" value="Genomic_DNA"/>
</dbReference>
<dbReference type="KEGG" id="qsa:O6P43_013775"/>
<dbReference type="Pfam" id="PF20431">
    <property type="entry name" value="E_motif"/>
    <property type="match status" value="1"/>
</dbReference>
<dbReference type="NCBIfam" id="TIGR00756">
    <property type="entry name" value="PPR"/>
    <property type="match status" value="5"/>
</dbReference>
<dbReference type="GO" id="GO:0099402">
    <property type="term" value="P:plant organ development"/>
    <property type="evidence" value="ECO:0007669"/>
    <property type="project" value="UniProtKB-ARBA"/>
</dbReference>
<dbReference type="InterPro" id="IPR011990">
    <property type="entry name" value="TPR-like_helical_dom_sf"/>
</dbReference>
<dbReference type="Pfam" id="PF13041">
    <property type="entry name" value="PPR_2"/>
    <property type="match status" value="4"/>
</dbReference>
<keyword evidence="4" id="KW-1185">Reference proteome</keyword>
<dbReference type="AlphaFoldDB" id="A0AAD7LTN8"/>
<feature type="repeat" description="PPR" evidence="2">
    <location>
        <begin position="229"/>
        <end position="263"/>
    </location>
</feature>
<sequence length="704" mass="78000">MSCSIPLSAPQPAHLNVLPNLVPCQNTATLSPPTNLPPNEYYGKKLIKSTPTAEICEPSKIQPLIDLLRGCEGNGSLKQAKAIHGCALKSNFQDRDLLILLNHLAHVYSKCSGYNDACRVFDEMPQRNVFSWTVMIVGSNENSLYLKGVDFFCMMINQRVLPDGFAYSTVLQSCIGLDCPELGKMVHAQIVVSGFLSHTVVSTSLLNMYAKLGKIEDSYKVFNTMIEHNTVSWNAMISGFTLNGLHLEAFDSFLKMNSKGIIPNIFTLISVSKAVGKFGDVNKCNEVHRYASKLGMNSNVMVGTALIDMYSKCGFPGDARFIFETFACCEVNTPWNAMITGYSQCGCNKEALELFVRMCKNGVKPDVYTFCSVSNATAALKYLDFIREIHGMVLKCGFDSMVISVSNAIADAYAKSGSLEDVKKVFARMEERDIVSWTTLVTAYCQCSEWEKALAIFTQMQKEGVTPNHFTFSSVPCFMCYPLLAGVWSADSWPLMQAYAQHGLVEDAIQLFREMEQLGAEINAVTFLCVLFACSHAGRVGRLDDAVEFIRSMPVEPNEMIWQTLLGACRTHGNAELGEIAAQKILSVCPEHPATYVLLSNTYIESGLYEDGVNLRDAMKACGIKKEPGYSWISMRGRVYKFYAGDQQHPQKDEIYAMLEQIIGSVLDGLPEMESSDASWSFFLLVNSDSSGWKKECFSSVSCH</sequence>
<evidence type="ECO:0000256" key="2">
    <source>
        <dbReference type="PROSITE-ProRule" id="PRU00708"/>
    </source>
</evidence>
<name>A0AAD7LTN8_QUISA</name>
<accession>A0AAD7LTN8</accession>
<dbReference type="FunFam" id="1.25.40.10:FF:000343">
    <property type="entry name" value="Pentatricopeptide repeat-containing protein At3g58590"/>
    <property type="match status" value="1"/>
</dbReference>
<protein>
    <submittedName>
        <fullName evidence="3">Pentatricopeptide repeat-containing protein</fullName>
    </submittedName>
</protein>
<dbReference type="PROSITE" id="PS51375">
    <property type="entry name" value="PPR"/>
    <property type="match status" value="3"/>
</dbReference>
<proteinExistence type="predicted"/>